<protein>
    <submittedName>
        <fullName evidence="1">PE-PGRS family protein</fullName>
    </submittedName>
</protein>
<dbReference type="AlphaFoldDB" id="A0A6L7F1T1"/>
<comment type="caution">
    <text evidence="1">The sequence shown here is derived from an EMBL/GenBank/DDBJ whole genome shotgun (WGS) entry which is preliminary data.</text>
</comment>
<organism evidence="1 2">
    <name type="scientific">Nocardioides flavescens</name>
    <dbReference type="NCBI Taxonomy" id="2691959"/>
    <lineage>
        <taxon>Bacteria</taxon>
        <taxon>Bacillati</taxon>
        <taxon>Actinomycetota</taxon>
        <taxon>Actinomycetes</taxon>
        <taxon>Propionibacteriales</taxon>
        <taxon>Nocardioidaceae</taxon>
        <taxon>Nocardioides</taxon>
    </lineage>
</organism>
<dbReference type="RefSeq" id="WP_160878445.1">
    <property type="nucleotide sequence ID" value="NZ_WUEK01000007.1"/>
</dbReference>
<dbReference type="EMBL" id="WUEK01000007">
    <property type="protein sequence ID" value="MXG90522.1"/>
    <property type="molecule type" value="Genomic_DNA"/>
</dbReference>
<keyword evidence="2" id="KW-1185">Reference proteome</keyword>
<sequence>MTGPEVVRVHPRDDLFDAWHATYAEAVGHRDGPWAAAWQREEMRVSVADSVGAVTEVYAATAGGRVLATGWLRASTVDNPTTAEVEVTTAVAERGRGHAALVLARLEERARELGRTTLTAELAWPDDDPDGARSPDLRWARRHGFEVGLVDVQRRLALPVADAALDALAREAAEHHRGYELRSFTGPVPDDLAQGWADLAATLMTEAPTGDIAREIESADVGVLREREATIERQGRIKVSTAALTAGGEVVAYTDLAVTRHEPDRAYQWGTLVRADHRGHRLGLALKVANLRLLQQAHPQVRTLLTYNAEVNAPMVAVNERLGFRPVLRLGELHKKVETQRDPATRE</sequence>
<gene>
    <name evidence="1" type="ORF">GRQ65_13285</name>
</gene>
<dbReference type="InterPro" id="IPR016181">
    <property type="entry name" value="Acyl_CoA_acyltransferase"/>
</dbReference>
<accession>A0A6L7F1T1</accession>
<evidence type="ECO:0000313" key="2">
    <source>
        <dbReference type="Proteomes" id="UP000473325"/>
    </source>
</evidence>
<dbReference type="Proteomes" id="UP000473325">
    <property type="component" value="Unassembled WGS sequence"/>
</dbReference>
<dbReference type="Gene3D" id="3.40.630.30">
    <property type="match status" value="1"/>
</dbReference>
<proteinExistence type="predicted"/>
<evidence type="ECO:0000313" key="1">
    <source>
        <dbReference type="EMBL" id="MXG90522.1"/>
    </source>
</evidence>
<dbReference type="SUPFAM" id="SSF55729">
    <property type="entry name" value="Acyl-CoA N-acyltransferases (Nat)"/>
    <property type="match status" value="2"/>
</dbReference>
<reference evidence="1 2" key="1">
    <citation type="submission" date="2019-12" db="EMBL/GenBank/DDBJ databases">
        <authorList>
            <person name="Kun Z."/>
        </authorList>
    </citation>
    <scope>NUCLEOTIDE SEQUENCE [LARGE SCALE GENOMIC DNA]</scope>
    <source>
        <strain evidence="1 2">YIM 123512</strain>
    </source>
</reference>
<name>A0A6L7F1T1_9ACTN</name>